<feature type="domain" description="Pyrroline-5-carboxylate reductase dimerisation" evidence="7">
    <location>
        <begin position="175"/>
        <end position="279"/>
    </location>
</feature>
<dbReference type="InterPro" id="IPR029036">
    <property type="entry name" value="P5CR_dimer"/>
</dbReference>
<dbReference type="FunFam" id="1.10.3730.10:FF:000001">
    <property type="entry name" value="Pyrroline-5-carboxylate reductase"/>
    <property type="match status" value="1"/>
</dbReference>
<reference evidence="8" key="1">
    <citation type="journal article" date="2021" name="Open Biol.">
        <title>Shared evolutionary footprints suggest mitochondrial oxidative damage underlies multiple complex I losses in fungi.</title>
        <authorList>
            <person name="Schikora-Tamarit M.A."/>
            <person name="Marcet-Houben M."/>
            <person name="Nosek J."/>
            <person name="Gabaldon T."/>
        </authorList>
    </citation>
    <scope>NUCLEOTIDE SEQUENCE</scope>
    <source>
        <strain evidence="8">CBS2887</strain>
    </source>
</reference>
<dbReference type="NCBIfam" id="TIGR00112">
    <property type="entry name" value="proC"/>
    <property type="match status" value="1"/>
</dbReference>
<keyword evidence="3 5" id="KW-0560">Oxidoreductase</keyword>
<evidence type="ECO:0000256" key="5">
    <source>
        <dbReference type="RuleBase" id="RU003903"/>
    </source>
</evidence>
<dbReference type="AlphaFoldDB" id="A0A9P8PVJ6"/>
<evidence type="ECO:0000313" key="8">
    <source>
        <dbReference type="EMBL" id="KAH3679118.1"/>
    </source>
</evidence>
<evidence type="ECO:0000256" key="3">
    <source>
        <dbReference type="ARBA" id="ARBA00023002"/>
    </source>
</evidence>
<keyword evidence="9" id="KW-1185">Reference proteome</keyword>
<dbReference type="SUPFAM" id="SSF48179">
    <property type="entry name" value="6-phosphogluconate dehydrogenase C-terminal domain-like"/>
    <property type="match status" value="1"/>
</dbReference>
<evidence type="ECO:0000256" key="1">
    <source>
        <dbReference type="ARBA" id="ARBA00005525"/>
    </source>
</evidence>
<evidence type="ECO:0000259" key="7">
    <source>
        <dbReference type="Pfam" id="PF14748"/>
    </source>
</evidence>
<dbReference type="OrthoDB" id="10263291at2759"/>
<comment type="caution">
    <text evidence="8">The sequence shown here is derived from an EMBL/GenBank/DDBJ whole genome shotgun (WGS) entry which is preliminary data.</text>
</comment>
<dbReference type="Pfam" id="PF03807">
    <property type="entry name" value="F420_oxidored"/>
    <property type="match status" value="1"/>
</dbReference>
<keyword evidence="2 4" id="KW-0521">NADP</keyword>
<feature type="domain" description="Pyrroline-5-carboxylate reductase catalytic N-terminal" evidence="6">
    <location>
        <begin position="12"/>
        <end position="115"/>
    </location>
</feature>
<dbReference type="PROSITE" id="PS00521">
    <property type="entry name" value="P5CR"/>
    <property type="match status" value="1"/>
</dbReference>
<sequence>MSTFTENKPYTLTVLGSGTIGQAFLSAYLSCKEKPINGPSKIIACVRSETSANLLKAKYQDSDIPFEVSFDAEYNQRAVAESEIIVIGLKPYMTESVLSNIGSLEGKLLISLVAGWTIEQFQNYSKKVSRVMTNTPAKYQYGTAVVANSSEVTAVESKLISDLIGPIGKVIELPEKNMDAATGLVGSGPAFVLLMLEALMESGLNLGIPLKESREAAIKVLEGTAKLVELSGQHPGELKHQVCTPGGTTIAGIVEMESRGLKTAIIKGVEKAAQRASELGKK</sequence>
<dbReference type="Pfam" id="PF14748">
    <property type="entry name" value="P5CR_dimer"/>
    <property type="match status" value="1"/>
</dbReference>
<evidence type="ECO:0000259" key="6">
    <source>
        <dbReference type="Pfam" id="PF03807"/>
    </source>
</evidence>
<evidence type="ECO:0000256" key="2">
    <source>
        <dbReference type="ARBA" id="ARBA00022857"/>
    </source>
</evidence>
<comment type="similarity">
    <text evidence="1 5">Belongs to the pyrroline-5-carboxylate reductase family.</text>
</comment>
<feature type="binding site" evidence="4">
    <location>
        <position position="75"/>
    </location>
    <ligand>
        <name>NADPH</name>
        <dbReference type="ChEBI" id="CHEBI:57783"/>
    </ligand>
</feature>
<keyword evidence="5" id="KW-0641">Proline biosynthesis</keyword>
<gene>
    <name evidence="8" type="ORF">WICPIJ_008726</name>
</gene>
<evidence type="ECO:0000313" key="9">
    <source>
        <dbReference type="Proteomes" id="UP000774326"/>
    </source>
</evidence>
<dbReference type="InterPro" id="IPR000304">
    <property type="entry name" value="Pyrroline-COOH_reductase"/>
</dbReference>
<name>A0A9P8PVJ6_WICPI</name>
<dbReference type="Proteomes" id="UP000774326">
    <property type="component" value="Unassembled WGS sequence"/>
</dbReference>
<dbReference type="SUPFAM" id="SSF51735">
    <property type="entry name" value="NAD(P)-binding Rossmann-fold domains"/>
    <property type="match status" value="1"/>
</dbReference>
<dbReference type="InterPro" id="IPR008927">
    <property type="entry name" value="6-PGluconate_DH-like_C_sf"/>
</dbReference>
<comment type="catalytic activity">
    <reaction evidence="5">
        <text>L-proline + NADP(+) = (S)-1-pyrroline-5-carboxylate + NADPH + 2 H(+)</text>
        <dbReference type="Rhea" id="RHEA:14109"/>
        <dbReference type="ChEBI" id="CHEBI:15378"/>
        <dbReference type="ChEBI" id="CHEBI:17388"/>
        <dbReference type="ChEBI" id="CHEBI:57783"/>
        <dbReference type="ChEBI" id="CHEBI:58349"/>
        <dbReference type="ChEBI" id="CHEBI:60039"/>
        <dbReference type="EC" id="1.5.1.2"/>
    </reaction>
</comment>
<dbReference type="PANTHER" id="PTHR11645:SF0">
    <property type="entry name" value="PYRROLINE-5-CARBOXYLATE REDUCTASE 3"/>
    <property type="match status" value="1"/>
</dbReference>
<dbReference type="PIRSF" id="PIRSF000193">
    <property type="entry name" value="Pyrrol-5-carb_rd"/>
    <property type="match status" value="1"/>
</dbReference>
<evidence type="ECO:0000256" key="4">
    <source>
        <dbReference type="PIRSR" id="PIRSR000193-1"/>
    </source>
</evidence>
<dbReference type="InterPro" id="IPR028939">
    <property type="entry name" value="P5C_Rdtase_cat_N"/>
</dbReference>
<dbReference type="Gene3D" id="3.40.50.720">
    <property type="entry name" value="NAD(P)-binding Rossmann-like Domain"/>
    <property type="match status" value="1"/>
</dbReference>
<keyword evidence="5" id="KW-0028">Amino-acid biosynthesis</keyword>
<dbReference type="Gene3D" id="1.10.3730.10">
    <property type="entry name" value="ProC C-terminal domain-like"/>
    <property type="match status" value="1"/>
</dbReference>
<dbReference type="GO" id="GO:0055129">
    <property type="term" value="P:L-proline biosynthetic process"/>
    <property type="evidence" value="ECO:0007669"/>
    <property type="project" value="TreeGrafter"/>
</dbReference>
<dbReference type="GO" id="GO:0004735">
    <property type="term" value="F:pyrroline-5-carboxylate reductase activity"/>
    <property type="evidence" value="ECO:0007669"/>
    <property type="project" value="UniProtKB-EC"/>
</dbReference>
<dbReference type="InterPro" id="IPR053790">
    <property type="entry name" value="P5CR-like_CS"/>
</dbReference>
<reference evidence="8" key="2">
    <citation type="submission" date="2021-01" db="EMBL/GenBank/DDBJ databases">
        <authorList>
            <person name="Schikora-Tamarit M.A."/>
        </authorList>
    </citation>
    <scope>NUCLEOTIDE SEQUENCE</scope>
    <source>
        <strain evidence="8">CBS2887</strain>
    </source>
</reference>
<proteinExistence type="inferred from homology"/>
<protein>
    <recommendedName>
        <fullName evidence="5">Pyrroline-5-carboxylate reductase</fullName>
        <ecNumber evidence="5">1.5.1.2</ecNumber>
    </recommendedName>
</protein>
<accession>A0A9P8PVJ6</accession>
<dbReference type="EMBL" id="JAEUBG010005022">
    <property type="protein sequence ID" value="KAH3679118.1"/>
    <property type="molecule type" value="Genomic_DNA"/>
</dbReference>
<dbReference type="InterPro" id="IPR036291">
    <property type="entry name" value="NAD(P)-bd_dom_sf"/>
</dbReference>
<organism evidence="8 9">
    <name type="scientific">Wickerhamomyces pijperi</name>
    <name type="common">Yeast</name>
    <name type="synonym">Pichia pijperi</name>
    <dbReference type="NCBI Taxonomy" id="599730"/>
    <lineage>
        <taxon>Eukaryota</taxon>
        <taxon>Fungi</taxon>
        <taxon>Dikarya</taxon>
        <taxon>Ascomycota</taxon>
        <taxon>Saccharomycotina</taxon>
        <taxon>Saccharomycetes</taxon>
        <taxon>Phaffomycetales</taxon>
        <taxon>Wickerhamomycetaceae</taxon>
        <taxon>Wickerhamomyces</taxon>
    </lineage>
</organism>
<dbReference type="EC" id="1.5.1.2" evidence="5"/>
<dbReference type="HAMAP" id="MF_01925">
    <property type="entry name" value="P5C_reductase"/>
    <property type="match status" value="1"/>
</dbReference>
<dbReference type="PANTHER" id="PTHR11645">
    <property type="entry name" value="PYRROLINE-5-CARBOXYLATE REDUCTASE"/>
    <property type="match status" value="1"/>
</dbReference>
<comment type="pathway">
    <text evidence="5">Amino-acid biosynthesis; L-proline biosynthesis; L-proline from L-glutamate 5-semialdehyde: step 1/1.</text>
</comment>